<evidence type="ECO:0000256" key="4">
    <source>
        <dbReference type="ARBA" id="ARBA00022777"/>
    </source>
</evidence>
<dbReference type="GO" id="GO:0005524">
    <property type="term" value="F:ATP binding"/>
    <property type="evidence" value="ECO:0007669"/>
    <property type="project" value="UniProtKB-KW"/>
</dbReference>
<keyword evidence="9" id="KW-1185">Reference proteome</keyword>
<keyword evidence="1" id="KW-0808">Transferase</keyword>
<organism evidence="8 9">
    <name type="scientific">Carnegiea gigantea</name>
    <dbReference type="NCBI Taxonomy" id="171969"/>
    <lineage>
        <taxon>Eukaryota</taxon>
        <taxon>Viridiplantae</taxon>
        <taxon>Streptophyta</taxon>
        <taxon>Embryophyta</taxon>
        <taxon>Tracheophyta</taxon>
        <taxon>Spermatophyta</taxon>
        <taxon>Magnoliopsida</taxon>
        <taxon>eudicotyledons</taxon>
        <taxon>Gunneridae</taxon>
        <taxon>Pentapetalae</taxon>
        <taxon>Caryophyllales</taxon>
        <taxon>Cactineae</taxon>
        <taxon>Cactaceae</taxon>
        <taxon>Cactoideae</taxon>
        <taxon>Echinocereeae</taxon>
        <taxon>Carnegiea</taxon>
    </lineage>
</organism>
<evidence type="ECO:0000256" key="2">
    <source>
        <dbReference type="ARBA" id="ARBA00022723"/>
    </source>
</evidence>
<feature type="transmembrane region" description="Helical" evidence="6">
    <location>
        <begin position="35"/>
        <end position="54"/>
    </location>
</feature>
<evidence type="ECO:0000313" key="9">
    <source>
        <dbReference type="Proteomes" id="UP001153076"/>
    </source>
</evidence>
<dbReference type="GO" id="GO:0005783">
    <property type="term" value="C:endoplasmic reticulum"/>
    <property type="evidence" value="ECO:0007669"/>
    <property type="project" value="TreeGrafter"/>
</dbReference>
<protein>
    <recommendedName>
        <fullName evidence="7">Ethylene receptor 1-like N-terminal domain-containing protein</fullName>
    </recommendedName>
</protein>
<keyword evidence="6" id="KW-1133">Transmembrane helix</keyword>
<dbReference type="PANTHER" id="PTHR24423:SF625">
    <property type="entry name" value="ETHYLENE RESPONSE SENSOR 1"/>
    <property type="match status" value="1"/>
</dbReference>
<keyword evidence="6" id="KW-0812">Transmembrane</keyword>
<accession>A0A9Q1GVM7</accession>
<evidence type="ECO:0000256" key="3">
    <source>
        <dbReference type="ARBA" id="ARBA00022741"/>
    </source>
</evidence>
<keyword evidence="5" id="KW-0067">ATP-binding</keyword>
<evidence type="ECO:0000256" key="5">
    <source>
        <dbReference type="ARBA" id="ARBA00022840"/>
    </source>
</evidence>
<sequence length="220" mass="24635">MECYCFTEVLPADESLVSLQHTFDMQPIFPHRNEFVYFGTVAIFFGASFLTNLWRYSEKSKTAALVIVAVKFSTAVISWSIAVIMIYVIPYLLSLRRRELLLRDRVEALSRDTLDGQSVARSTVIGLGQIFDLKECALWFPTQTNRSLQLSHSFTHSIPVGSTITIKLPVVSEILKSNGAVRIPHTCPLVRTSARRSQPPEVVAIRVPLLHASCTKPDLA</sequence>
<keyword evidence="2" id="KW-0479">Metal-binding</keyword>
<keyword evidence="6" id="KW-0472">Membrane</keyword>
<keyword evidence="4" id="KW-0418">Kinase</keyword>
<evidence type="ECO:0000256" key="1">
    <source>
        <dbReference type="ARBA" id="ARBA00022679"/>
    </source>
</evidence>
<dbReference type="InterPro" id="IPR058544">
    <property type="entry name" value="ETR1_N"/>
</dbReference>
<gene>
    <name evidence="8" type="ORF">Cgig2_008713</name>
</gene>
<dbReference type="GO" id="GO:0038199">
    <property type="term" value="F:ethylene receptor activity"/>
    <property type="evidence" value="ECO:0007669"/>
    <property type="project" value="TreeGrafter"/>
</dbReference>
<reference evidence="8" key="1">
    <citation type="submission" date="2022-04" db="EMBL/GenBank/DDBJ databases">
        <title>Carnegiea gigantea Genome sequencing and assembly v2.</title>
        <authorList>
            <person name="Copetti D."/>
            <person name="Sanderson M.J."/>
            <person name="Burquez A."/>
            <person name="Wojciechowski M.F."/>
        </authorList>
    </citation>
    <scope>NUCLEOTIDE SEQUENCE</scope>
    <source>
        <strain evidence="8">SGP5-SGP5p</strain>
        <tissue evidence="8">Aerial part</tissue>
    </source>
</reference>
<dbReference type="GO" id="GO:0046872">
    <property type="term" value="F:metal ion binding"/>
    <property type="evidence" value="ECO:0007669"/>
    <property type="project" value="UniProtKB-KW"/>
</dbReference>
<evidence type="ECO:0000313" key="8">
    <source>
        <dbReference type="EMBL" id="KAJ8426267.1"/>
    </source>
</evidence>
<evidence type="ECO:0000256" key="6">
    <source>
        <dbReference type="SAM" id="Phobius"/>
    </source>
</evidence>
<dbReference type="Proteomes" id="UP001153076">
    <property type="component" value="Unassembled WGS sequence"/>
</dbReference>
<evidence type="ECO:0000259" key="7">
    <source>
        <dbReference type="Pfam" id="PF25487"/>
    </source>
</evidence>
<proteinExistence type="predicted"/>
<name>A0A9Q1GVM7_9CARY</name>
<dbReference type="PANTHER" id="PTHR24423">
    <property type="entry name" value="TWO-COMPONENT SENSOR HISTIDINE KINASE"/>
    <property type="match status" value="1"/>
</dbReference>
<dbReference type="GO" id="GO:0016301">
    <property type="term" value="F:kinase activity"/>
    <property type="evidence" value="ECO:0007669"/>
    <property type="project" value="UniProtKB-KW"/>
</dbReference>
<feature type="transmembrane region" description="Helical" evidence="6">
    <location>
        <begin position="66"/>
        <end position="93"/>
    </location>
</feature>
<keyword evidence="3" id="KW-0547">Nucleotide-binding</keyword>
<comment type="caution">
    <text evidence="8">The sequence shown here is derived from an EMBL/GenBank/DDBJ whole genome shotgun (WGS) entry which is preliminary data.</text>
</comment>
<dbReference type="AlphaFoldDB" id="A0A9Q1GVM7"/>
<dbReference type="GO" id="GO:0051740">
    <property type="term" value="F:ethylene binding"/>
    <property type="evidence" value="ECO:0007669"/>
    <property type="project" value="TreeGrafter"/>
</dbReference>
<dbReference type="EMBL" id="JAKOGI010001321">
    <property type="protein sequence ID" value="KAJ8426267.1"/>
    <property type="molecule type" value="Genomic_DNA"/>
</dbReference>
<feature type="domain" description="Ethylene receptor 1-like N-terminal" evidence="7">
    <location>
        <begin position="27"/>
        <end position="94"/>
    </location>
</feature>
<dbReference type="Pfam" id="PF25487">
    <property type="entry name" value="ETR1_N"/>
    <property type="match status" value="1"/>
</dbReference>
<dbReference type="OrthoDB" id="1742752at2759"/>